<keyword evidence="1" id="KW-1133">Transmembrane helix</keyword>
<dbReference type="Proteomes" id="UP000184231">
    <property type="component" value="Unassembled WGS sequence"/>
</dbReference>
<name>A0A1M6CVR3_9FLAO</name>
<reference evidence="3" key="1">
    <citation type="submission" date="2016-11" db="EMBL/GenBank/DDBJ databases">
        <authorList>
            <person name="Varghese N."/>
            <person name="Submissions S."/>
        </authorList>
    </citation>
    <scope>NUCLEOTIDE SEQUENCE [LARGE SCALE GENOMIC DNA]</scope>
    <source>
        <strain evidence="3">CGMCC 1.8863</strain>
    </source>
</reference>
<dbReference type="Pfam" id="PF13858">
    <property type="entry name" value="DUF4199"/>
    <property type="match status" value="1"/>
</dbReference>
<evidence type="ECO:0000256" key="1">
    <source>
        <dbReference type="SAM" id="Phobius"/>
    </source>
</evidence>
<dbReference type="RefSeq" id="WP_072763313.1">
    <property type="nucleotide sequence ID" value="NZ_FQYX01000004.1"/>
</dbReference>
<dbReference type="STRING" id="558155.SAMN04487911_10473"/>
<feature type="transmembrane region" description="Helical" evidence="1">
    <location>
        <begin position="79"/>
        <end position="100"/>
    </location>
</feature>
<feature type="transmembrane region" description="Helical" evidence="1">
    <location>
        <begin position="39"/>
        <end position="58"/>
    </location>
</feature>
<accession>A0A1M6CVR3</accession>
<dbReference type="EMBL" id="FQYX01000004">
    <property type="protein sequence ID" value="SHI65165.1"/>
    <property type="molecule type" value="Genomic_DNA"/>
</dbReference>
<keyword evidence="3" id="KW-1185">Reference proteome</keyword>
<organism evidence="2 3">
    <name type="scientific">Arenibacter nanhaiticus</name>
    <dbReference type="NCBI Taxonomy" id="558155"/>
    <lineage>
        <taxon>Bacteria</taxon>
        <taxon>Pseudomonadati</taxon>
        <taxon>Bacteroidota</taxon>
        <taxon>Flavobacteriia</taxon>
        <taxon>Flavobacteriales</taxon>
        <taxon>Flavobacteriaceae</taxon>
        <taxon>Arenibacter</taxon>
    </lineage>
</organism>
<keyword evidence="1" id="KW-0472">Membrane</keyword>
<protein>
    <recommendedName>
        <fullName evidence="4">DUF4199 domain-containing protein</fullName>
    </recommendedName>
</protein>
<evidence type="ECO:0000313" key="2">
    <source>
        <dbReference type="EMBL" id="SHI65165.1"/>
    </source>
</evidence>
<dbReference type="AlphaFoldDB" id="A0A1M6CVR3"/>
<sequence>MNKFRLEIKWAIIFSATVLVWMTFEKAMGWHDVHIGKHALYTNFFALVAIAVYVFALLDKRKTVFNGKMTWKQGFISGVALSVIIAALSPITQFITSTIITPDYFTNIINFVVNNGRMTQEAAEAYFNLKSYMLQSAFGALTMGIVTAAFVAFFVKNTTENPNGKH</sequence>
<dbReference type="OrthoDB" id="5766000at2"/>
<keyword evidence="1" id="KW-0812">Transmembrane</keyword>
<proteinExistence type="predicted"/>
<feature type="transmembrane region" description="Helical" evidence="1">
    <location>
        <begin position="132"/>
        <end position="155"/>
    </location>
</feature>
<gene>
    <name evidence="2" type="ORF">SAMN04487911_10473</name>
</gene>
<evidence type="ECO:0000313" key="3">
    <source>
        <dbReference type="Proteomes" id="UP000184231"/>
    </source>
</evidence>
<dbReference type="InterPro" id="IPR025250">
    <property type="entry name" value="DUF4199"/>
</dbReference>
<evidence type="ECO:0008006" key="4">
    <source>
        <dbReference type="Google" id="ProtNLM"/>
    </source>
</evidence>